<dbReference type="Pfam" id="PF13472">
    <property type="entry name" value="Lipase_GDSL_2"/>
    <property type="match status" value="1"/>
</dbReference>
<name>A0A5R9E2E4_9ACTN</name>
<organism evidence="3 4">
    <name type="scientific">Streptomyces marianii</name>
    <dbReference type="NCBI Taxonomy" id="1817406"/>
    <lineage>
        <taxon>Bacteria</taxon>
        <taxon>Bacillati</taxon>
        <taxon>Actinomycetota</taxon>
        <taxon>Actinomycetes</taxon>
        <taxon>Kitasatosporales</taxon>
        <taxon>Streptomycetaceae</taxon>
        <taxon>Streptomyces</taxon>
    </lineage>
</organism>
<dbReference type="PANTHER" id="PTHR30383:SF5">
    <property type="entry name" value="SGNH HYDROLASE-TYPE ESTERASE DOMAIN-CONTAINING PROTEIN"/>
    <property type="match status" value="1"/>
</dbReference>
<proteinExistence type="predicted"/>
<dbReference type="AlphaFoldDB" id="A0A5R9E2E4"/>
<dbReference type="Gene3D" id="3.40.50.1110">
    <property type="entry name" value="SGNH hydrolase"/>
    <property type="match status" value="1"/>
</dbReference>
<gene>
    <name evidence="3" type="ORF">FEF34_02075</name>
</gene>
<feature type="domain" description="SGNH hydrolase-type esterase" evidence="2">
    <location>
        <begin position="42"/>
        <end position="214"/>
    </location>
</feature>
<evidence type="ECO:0000256" key="1">
    <source>
        <dbReference type="SAM" id="MobiDB-lite"/>
    </source>
</evidence>
<dbReference type="InterPro" id="IPR051532">
    <property type="entry name" value="Ester_Hydrolysis_Enzymes"/>
</dbReference>
<evidence type="ECO:0000259" key="2">
    <source>
        <dbReference type="Pfam" id="PF13472"/>
    </source>
</evidence>
<reference evidence="3 4" key="1">
    <citation type="submission" date="2019-05" db="EMBL/GenBank/DDBJ databases">
        <title>Streptomyces marianii sp. nov., a novel marine actinomycete from southern coast of India.</title>
        <authorList>
            <person name="Iniyan A.M."/>
            <person name="Wink J."/>
            <person name="Ramprasad E."/>
            <person name="Ramana C.V."/>
            <person name="Bunk B."/>
            <person name="Sproer C."/>
            <person name="Joseph F.-J.R.S."/>
            <person name="Vincent S.G.P."/>
        </authorList>
    </citation>
    <scope>NUCLEOTIDE SEQUENCE [LARGE SCALE GENOMIC DNA]</scope>
    <source>
        <strain evidence="3 4">ICN19</strain>
    </source>
</reference>
<dbReference type="InterPro" id="IPR013830">
    <property type="entry name" value="SGNH_hydro"/>
</dbReference>
<dbReference type="PANTHER" id="PTHR30383">
    <property type="entry name" value="THIOESTERASE 1/PROTEASE 1/LYSOPHOSPHOLIPASE L1"/>
    <property type="match status" value="1"/>
</dbReference>
<accession>A0A5R9E2E4</accession>
<dbReference type="GO" id="GO:0004622">
    <property type="term" value="F:phosphatidylcholine lysophospholipase activity"/>
    <property type="evidence" value="ECO:0007669"/>
    <property type="project" value="TreeGrafter"/>
</dbReference>
<feature type="compositionally biased region" description="Basic residues" evidence="1">
    <location>
        <begin position="11"/>
        <end position="23"/>
    </location>
</feature>
<dbReference type="Proteomes" id="UP000305921">
    <property type="component" value="Unassembled WGS sequence"/>
</dbReference>
<sequence>MDEGMEPAVTRSRHSYGGRRKRPRQDTAPIAPASATSRRVCFLGDSIVLGVGDPTHRGWVGHVPRLAAGAGVDLTAYNLGIRGQTTPLIAERFPEALARLPQGQGHLVVSGGINDTDLAGGRVRSTTAESVAALRRLLGAASSAGIDTLVVSPTPVADAGHQRRLEGLSEAFSALTTAMGVPYVDVMSILSSRREWGEAMTVGDGYHPAERGYRHLASTIWAAGMCCWLDQDLRHPR</sequence>
<evidence type="ECO:0000313" key="4">
    <source>
        <dbReference type="Proteomes" id="UP000305921"/>
    </source>
</evidence>
<dbReference type="EMBL" id="VAWE01000001">
    <property type="protein sequence ID" value="TLQ42183.1"/>
    <property type="molecule type" value="Genomic_DNA"/>
</dbReference>
<dbReference type="OrthoDB" id="5196031at2"/>
<dbReference type="SUPFAM" id="SSF52266">
    <property type="entry name" value="SGNH hydrolase"/>
    <property type="match status" value="1"/>
</dbReference>
<keyword evidence="4" id="KW-1185">Reference proteome</keyword>
<protein>
    <submittedName>
        <fullName evidence="3">G-D-S-L family lipolytic protein</fullName>
    </submittedName>
</protein>
<dbReference type="InterPro" id="IPR036514">
    <property type="entry name" value="SGNH_hydro_sf"/>
</dbReference>
<feature type="region of interest" description="Disordered" evidence="1">
    <location>
        <begin position="1"/>
        <end position="33"/>
    </location>
</feature>
<comment type="caution">
    <text evidence="3">The sequence shown here is derived from an EMBL/GenBank/DDBJ whole genome shotgun (WGS) entry which is preliminary data.</text>
</comment>
<evidence type="ECO:0000313" key="3">
    <source>
        <dbReference type="EMBL" id="TLQ42183.1"/>
    </source>
</evidence>